<dbReference type="SUPFAM" id="SSF53474">
    <property type="entry name" value="alpha/beta-Hydrolases"/>
    <property type="match status" value="1"/>
</dbReference>
<accession>A0A2N0BN06</accession>
<comment type="caution">
    <text evidence="4">The sequence shown here is derived from an EMBL/GenBank/DDBJ whole genome shotgun (WGS) entry which is preliminary data.</text>
</comment>
<organism evidence="4">
    <name type="scientific">Leptospira ellisii</name>
    <dbReference type="NCBI Taxonomy" id="2023197"/>
    <lineage>
        <taxon>Bacteria</taxon>
        <taxon>Pseudomonadati</taxon>
        <taxon>Spirochaetota</taxon>
        <taxon>Spirochaetia</taxon>
        <taxon>Leptospirales</taxon>
        <taxon>Leptospiraceae</taxon>
        <taxon>Leptospira</taxon>
    </lineage>
</organism>
<sequence>MNANLRRIFLFLILGTFFSRCAASIQLQGEIHHPKTDDGWELTLEHFPPIGTASKKYPVILCHGLIANRTYLKINEKSSIVARLQKEGYDVWLLDLRGRRDAGYPSLFFGDKTYSYSLDDYVKYDVDTAIKHVLARSGKDKVNWIGHSMGGMIVYARTGTLGEKRIANFVAIGSPMIMDPPSSSIQRWSSLTWLLNLWPVLPAETWAGLQGGTGIPFLPQKSFEELFWHKSNVDSSILSAVKRTSINPGARNEILQFKDLSESGELRTLDQKTSYTSSLKNFKVPSLLIAGRRDKLGTTASVRYAYDTIGSEDKTLFIASRSNQHADDYGHTDLLVGKNADKDVFAPLVAWLNKRN</sequence>
<dbReference type="AlphaFoldDB" id="A0A2N0BAB4"/>
<dbReference type="RefSeq" id="WP_100746284.1">
    <property type="nucleotide sequence ID" value="NZ_NPEF02000012.1"/>
</dbReference>
<proteinExistence type="predicted"/>
<reference evidence="3 5" key="2">
    <citation type="journal article" date="2018" name="Microb. Genom.">
        <title>Deciphering the unexplored Leptospira diversity from soils uncovers genomic evolution to virulence.</title>
        <authorList>
            <person name="Thibeaux R."/>
            <person name="Iraola G."/>
            <person name="Ferres I."/>
            <person name="Bierque E."/>
            <person name="Girault D."/>
            <person name="Soupe-Gilbert M.E."/>
            <person name="Picardeau M."/>
            <person name="Goarant C."/>
        </authorList>
    </citation>
    <scope>NUCLEOTIDE SEQUENCE [LARGE SCALE GENOMIC DNA]</scope>
    <source>
        <strain evidence="3 5">ATI7-C-A5</strain>
    </source>
</reference>
<name>A0A2N0BAB4_9LEPT</name>
<keyword evidence="1" id="KW-0732">Signal</keyword>
<evidence type="ECO:0000313" key="3">
    <source>
        <dbReference type="EMBL" id="MDV6236198.1"/>
    </source>
</evidence>
<gene>
    <name evidence="3" type="ORF">CH379_011245</name>
    <name evidence="4" type="ORF">CH379_07565</name>
</gene>
<feature type="domain" description="Serine aminopeptidase S33" evidence="2">
    <location>
        <begin position="58"/>
        <end position="318"/>
    </location>
</feature>
<dbReference type="OrthoDB" id="9780269at2"/>
<dbReference type="Proteomes" id="UP000232122">
    <property type="component" value="Unassembled WGS sequence"/>
</dbReference>
<keyword evidence="5" id="KW-1185">Reference proteome</keyword>
<dbReference type="Pfam" id="PF12146">
    <property type="entry name" value="Hydrolase_4"/>
    <property type="match status" value="1"/>
</dbReference>
<evidence type="ECO:0000313" key="5">
    <source>
        <dbReference type="Proteomes" id="UP000232122"/>
    </source>
</evidence>
<evidence type="ECO:0000259" key="2">
    <source>
        <dbReference type="Pfam" id="PF12146"/>
    </source>
</evidence>
<dbReference type="PANTHER" id="PTHR11005">
    <property type="entry name" value="LYSOSOMAL ACID LIPASE-RELATED"/>
    <property type="match status" value="1"/>
</dbReference>
<reference evidence="3" key="3">
    <citation type="submission" date="2023-10" db="EMBL/GenBank/DDBJ databases">
        <authorList>
            <person name="Picardeau M."/>
            <person name="Thibeaux R."/>
        </authorList>
    </citation>
    <scope>NUCLEOTIDE SEQUENCE</scope>
    <source>
        <strain evidence="3">ATI7-C-A5</strain>
    </source>
</reference>
<evidence type="ECO:0000256" key="1">
    <source>
        <dbReference type="SAM" id="SignalP"/>
    </source>
</evidence>
<feature type="chain" id="PRO_5044577205" evidence="1">
    <location>
        <begin position="23"/>
        <end position="356"/>
    </location>
</feature>
<reference evidence="4" key="1">
    <citation type="submission" date="2017-07" db="EMBL/GenBank/DDBJ databases">
        <title>Leptospira spp. isolated from tropical soils.</title>
        <authorList>
            <person name="Thibeaux R."/>
            <person name="Iraola G."/>
            <person name="Ferres I."/>
            <person name="Bierque E."/>
            <person name="Girault D."/>
            <person name="Soupe-Gilbert M.-E."/>
            <person name="Picardeau M."/>
            <person name="Goarant C."/>
        </authorList>
    </citation>
    <scope>NUCLEOTIDE SEQUENCE [LARGE SCALE GENOMIC DNA]</scope>
    <source>
        <strain evidence="4">ATI7-C-A5</strain>
    </source>
</reference>
<dbReference type="EMBL" id="NPEF02000012">
    <property type="protein sequence ID" value="MDV6236198.1"/>
    <property type="molecule type" value="Genomic_DNA"/>
</dbReference>
<protein>
    <submittedName>
        <fullName evidence="3">Alpha/beta fold hydrolase</fullName>
    </submittedName>
    <submittedName>
        <fullName evidence="4">Alpha/beta hydrolase</fullName>
    </submittedName>
</protein>
<feature type="signal peptide" evidence="1">
    <location>
        <begin position="1"/>
        <end position="22"/>
    </location>
</feature>
<keyword evidence="4" id="KW-0378">Hydrolase</keyword>
<dbReference type="Gene3D" id="3.40.50.1820">
    <property type="entry name" value="alpha/beta hydrolase"/>
    <property type="match status" value="1"/>
</dbReference>
<dbReference type="InterPro" id="IPR022742">
    <property type="entry name" value="Hydrolase_4"/>
</dbReference>
<dbReference type="InterPro" id="IPR029058">
    <property type="entry name" value="AB_hydrolase_fold"/>
</dbReference>
<evidence type="ECO:0000313" key="4">
    <source>
        <dbReference type="EMBL" id="PJZ93491.1"/>
    </source>
</evidence>
<dbReference type="EMBL" id="NPEF01000059">
    <property type="protein sequence ID" value="PJZ93491.1"/>
    <property type="molecule type" value="Genomic_DNA"/>
</dbReference>
<dbReference type="GO" id="GO:0016787">
    <property type="term" value="F:hydrolase activity"/>
    <property type="evidence" value="ECO:0007669"/>
    <property type="project" value="UniProtKB-KW"/>
</dbReference>
<accession>A0A2N0BAB4</accession>